<evidence type="ECO:0000256" key="1">
    <source>
        <dbReference type="SAM" id="MobiDB-lite"/>
    </source>
</evidence>
<proteinExistence type="predicted"/>
<accession>A0A812M0J6</accession>
<comment type="caution">
    <text evidence="2">The sequence shown here is derived from an EMBL/GenBank/DDBJ whole genome shotgun (WGS) entry which is preliminary data.</text>
</comment>
<gene>
    <name evidence="2" type="primary">GIP</name>
    <name evidence="2" type="ORF">SNAT2548_LOCUS13058</name>
</gene>
<protein>
    <submittedName>
        <fullName evidence="2">GIP protein</fullName>
    </submittedName>
</protein>
<reference evidence="2" key="1">
    <citation type="submission" date="2021-02" db="EMBL/GenBank/DDBJ databases">
        <authorList>
            <person name="Dougan E. K."/>
            <person name="Rhodes N."/>
            <person name="Thang M."/>
            <person name="Chan C."/>
        </authorList>
    </citation>
    <scope>NUCLEOTIDE SEQUENCE</scope>
</reference>
<dbReference type="EMBL" id="CAJNDS010001335">
    <property type="protein sequence ID" value="CAE7255796.1"/>
    <property type="molecule type" value="Genomic_DNA"/>
</dbReference>
<dbReference type="Proteomes" id="UP000604046">
    <property type="component" value="Unassembled WGS sequence"/>
</dbReference>
<evidence type="ECO:0000313" key="2">
    <source>
        <dbReference type="EMBL" id="CAE7255796.1"/>
    </source>
</evidence>
<organism evidence="2 3">
    <name type="scientific">Symbiodinium natans</name>
    <dbReference type="NCBI Taxonomy" id="878477"/>
    <lineage>
        <taxon>Eukaryota</taxon>
        <taxon>Sar</taxon>
        <taxon>Alveolata</taxon>
        <taxon>Dinophyceae</taxon>
        <taxon>Suessiales</taxon>
        <taxon>Symbiodiniaceae</taxon>
        <taxon>Symbiodinium</taxon>
    </lineage>
</organism>
<sequence length="102" mass="11623">MRIMTPEHSVETVDEDDEFASDAKSPAYDPYLEDYVLQLEKQLSVKAGMLEEALRLHRSFHLRLLTLEEGLAWKDNQLAELAQQYEDASLKASRVAGSDLQL</sequence>
<evidence type="ECO:0000313" key="3">
    <source>
        <dbReference type="Proteomes" id="UP000604046"/>
    </source>
</evidence>
<keyword evidence="3" id="KW-1185">Reference proteome</keyword>
<dbReference type="AlphaFoldDB" id="A0A812M0J6"/>
<feature type="region of interest" description="Disordered" evidence="1">
    <location>
        <begin position="1"/>
        <end position="22"/>
    </location>
</feature>
<name>A0A812M0J6_9DINO</name>